<dbReference type="PANTHER" id="PTHR47968">
    <property type="entry name" value="CENTROMERE PROTEIN E"/>
    <property type="match status" value="1"/>
</dbReference>
<name>A0ABD3QWX5_9STRA</name>
<dbReference type="EMBL" id="JALLPJ020000040">
    <property type="protein sequence ID" value="KAL3804449.1"/>
    <property type="molecule type" value="Genomic_DNA"/>
</dbReference>
<dbReference type="PRINTS" id="PR00380">
    <property type="entry name" value="KINESINHEAVY"/>
</dbReference>
<dbReference type="PROSITE" id="PS50067">
    <property type="entry name" value="KINESIN_MOTOR_2"/>
    <property type="match status" value="1"/>
</dbReference>
<dbReference type="Gene3D" id="3.40.850.10">
    <property type="entry name" value="Kinesin motor domain"/>
    <property type="match status" value="1"/>
</dbReference>
<dbReference type="InterPro" id="IPR001752">
    <property type="entry name" value="Kinesin_motor_dom"/>
</dbReference>
<dbReference type="InterPro" id="IPR027640">
    <property type="entry name" value="Kinesin-like_fam"/>
</dbReference>
<gene>
    <name evidence="5" type="ORF">ACHAWO_012465</name>
</gene>
<keyword evidence="1" id="KW-0175">Coiled coil</keyword>
<evidence type="ECO:0000313" key="6">
    <source>
        <dbReference type="Proteomes" id="UP001530400"/>
    </source>
</evidence>
<keyword evidence="2" id="KW-0505">Motor protein</keyword>
<evidence type="ECO:0000256" key="3">
    <source>
        <dbReference type="PROSITE-ProRule" id="PRU00283"/>
    </source>
</evidence>
<protein>
    <recommendedName>
        <fullName evidence="4">Kinesin motor domain-containing protein</fullName>
    </recommendedName>
</protein>
<dbReference type="Pfam" id="PF00225">
    <property type="entry name" value="Kinesin"/>
    <property type="match status" value="1"/>
</dbReference>
<evidence type="ECO:0000313" key="5">
    <source>
        <dbReference type="EMBL" id="KAL3804449.1"/>
    </source>
</evidence>
<dbReference type="SUPFAM" id="SSF52540">
    <property type="entry name" value="P-loop containing nucleoside triphosphate hydrolases"/>
    <property type="match status" value="1"/>
</dbReference>
<dbReference type="AlphaFoldDB" id="A0ABD3QWX5"/>
<proteinExistence type="inferred from homology"/>
<dbReference type="Proteomes" id="UP001530400">
    <property type="component" value="Unassembled WGS sequence"/>
</dbReference>
<comment type="caution">
    <text evidence="3">Lacks conserved residue(s) required for the propagation of feature annotation.</text>
</comment>
<feature type="domain" description="Kinesin motor" evidence="4">
    <location>
        <begin position="1"/>
        <end position="89"/>
    </location>
</feature>
<comment type="similarity">
    <text evidence="3">Belongs to the TRAFAC class myosin-kinesin ATPase superfamily. Kinesin family.</text>
</comment>
<reference evidence="5 6" key="1">
    <citation type="submission" date="2024-10" db="EMBL/GenBank/DDBJ databases">
        <title>Updated reference genomes for cyclostephanoid diatoms.</title>
        <authorList>
            <person name="Roberts W.R."/>
            <person name="Alverson A.J."/>
        </authorList>
    </citation>
    <scope>NUCLEOTIDE SEQUENCE [LARGE SCALE GENOMIC DNA]</scope>
    <source>
        <strain evidence="5 6">AJA010-31</strain>
    </source>
</reference>
<comment type="caution">
    <text evidence="5">The sequence shown here is derived from an EMBL/GenBank/DDBJ whole genome shotgun (WGS) entry which is preliminary data.</text>
</comment>
<dbReference type="PANTHER" id="PTHR47968:SF75">
    <property type="entry name" value="CENTROMERE-ASSOCIATED PROTEIN E"/>
    <property type="match status" value="1"/>
</dbReference>
<dbReference type="InterPro" id="IPR036961">
    <property type="entry name" value="Kinesin_motor_dom_sf"/>
</dbReference>
<organism evidence="5 6">
    <name type="scientific">Cyclotella atomus</name>
    <dbReference type="NCBI Taxonomy" id="382360"/>
    <lineage>
        <taxon>Eukaryota</taxon>
        <taxon>Sar</taxon>
        <taxon>Stramenopiles</taxon>
        <taxon>Ochrophyta</taxon>
        <taxon>Bacillariophyta</taxon>
        <taxon>Coscinodiscophyceae</taxon>
        <taxon>Thalassiosirophycidae</taxon>
        <taxon>Stephanodiscales</taxon>
        <taxon>Stephanodiscaceae</taxon>
        <taxon>Cyclotella</taxon>
    </lineage>
</organism>
<keyword evidence="6" id="KW-1185">Reference proteome</keyword>
<dbReference type="InterPro" id="IPR027417">
    <property type="entry name" value="P-loop_NTPase"/>
</dbReference>
<sequence>MLNLVDLAGSESVRLTDATGMQKKEVLLTLLKDLMSLSQKNVGHVNYRDSKLTRILKPSLAVICCISPSDNYVDETKSTLQFATRAKLVKTYATTNRVVENDADAIA</sequence>
<evidence type="ECO:0000256" key="2">
    <source>
        <dbReference type="ARBA" id="ARBA00023175"/>
    </source>
</evidence>
<accession>A0ABD3QWX5</accession>
<evidence type="ECO:0000259" key="4">
    <source>
        <dbReference type="PROSITE" id="PS50067"/>
    </source>
</evidence>
<evidence type="ECO:0000256" key="1">
    <source>
        <dbReference type="ARBA" id="ARBA00023054"/>
    </source>
</evidence>